<dbReference type="RefSeq" id="WP_344726849.1">
    <property type="nucleotide sequence ID" value="NZ_BAAAUS010000039.1"/>
</dbReference>
<protein>
    <submittedName>
        <fullName evidence="1">Helix-turn-helix domain-containing protein</fullName>
    </submittedName>
</protein>
<reference evidence="2" key="1">
    <citation type="journal article" date="2019" name="Int. J. Syst. Evol. Microbiol.">
        <title>The Global Catalogue of Microorganisms (GCM) 10K type strain sequencing project: providing services to taxonomists for standard genome sequencing and annotation.</title>
        <authorList>
            <consortium name="The Broad Institute Genomics Platform"/>
            <consortium name="The Broad Institute Genome Sequencing Center for Infectious Disease"/>
            <person name="Wu L."/>
            <person name="Ma J."/>
        </authorList>
    </citation>
    <scope>NUCLEOTIDE SEQUENCE [LARGE SCALE GENOMIC DNA]</scope>
    <source>
        <strain evidence="2">CCM 7043</strain>
    </source>
</reference>
<dbReference type="Proteomes" id="UP001597114">
    <property type="component" value="Unassembled WGS sequence"/>
</dbReference>
<keyword evidence="2" id="KW-1185">Reference proteome</keyword>
<proteinExistence type="predicted"/>
<accession>A0ABW4FAU6</accession>
<dbReference type="EMBL" id="JBHUCO010000072">
    <property type="protein sequence ID" value="MFD1523902.1"/>
    <property type="molecule type" value="Genomic_DNA"/>
</dbReference>
<sequence length="338" mass="37757">METETLPVRLRILRQRHWDEPITQPVLGRLLGVKAPTISSWERADGPAVPPPERLAAYATFFASRRSLEADRLLDDAELTASERTDRDALLADLLRLRQQALSSSPADDLDPWVFPDGAPVRIICGRLADPPRTARGQRWNYMALSAYGDLDALVELYGHIRARNPESDVQFELAGRLEGDDLRAHLILLGHLAWRQTDLRHLLPSDFPVRQTGDEGIEDGEIFEVAGTGERFGPVFVVDGDDRRVVEDVGFLARTPSPVDSARTLTVCSGVYTRGVYGAVRCLTDRRHRADNASYLHRRFAQTPTYGVLMRVRGTDHAIGTPRLGDDAVRLYEFPTA</sequence>
<evidence type="ECO:0000313" key="1">
    <source>
        <dbReference type="EMBL" id="MFD1523902.1"/>
    </source>
</evidence>
<dbReference type="CDD" id="cd00093">
    <property type="entry name" value="HTH_XRE"/>
    <property type="match status" value="1"/>
</dbReference>
<evidence type="ECO:0000313" key="2">
    <source>
        <dbReference type="Proteomes" id="UP001597114"/>
    </source>
</evidence>
<gene>
    <name evidence="1" type="ORF">ACFSJD_40895</name>
</gene>
<organism evidence="1 2">
    <name type="scientific">Pseudonocardia yunnanensis</name>
    <dbReference type="NCBI Taxonomy" id="58107"/>
    <lineage>
        <taxon>Bacteria</taxon>
        <taxon>Bacillati</taxon>
        <taxon>Actinomycetota</taxon>
        <taxon>Actinomycetes</taxon>
        <taxon>Pseudonocardiales</taxon>
        <taxon>Pseudonocardiaceae</taxon>
        <taxon>Pseudonocardia</taxon>
    </lineage>
</organism>
<name>A0ABW4FAU6_9PSEU</name>
<comment type="caution">
    <text evidence="1">The sequence shown here is derived from an EMBL/GenBank/DDBJ whole genome shotgun (WGS) entry which is preliminary data.</text>
</comment>
<dbReference type="InterPro" id="IPR001387">
    <property type="entry name" value="Cro/C1-type_HTH"/>
</dbReference>